<proteinExistence type="inferred from homology"/>
<dbReference type="InterPro" id="IPR037066">
    <property type="entry name" value="Plug_dom_sf"/>
</dbReference>
<dbReference type="InterPro" id="IPR012910">
    <property type="entry name" value="Plug_dom"/>
</dbReference>
<dbReference type="NCBIfam" id="TIGR01783">
    <property type="entry name" value="TonB-siderophor"/>
    <property type="match status" value="1"/>
</dbReference>
<keyword evidence="11 12" id="KW-0998">Cell outer membrane</keyword>
<evidence type="ECO:0000256" key="12">
    <source>
        <dbReference type="PROSITE-ProRule" id="PRU01360"/>
    </source>
</evidence>
<evidence type="ECO:0000256" key="5">
    <source>
        <dbReference type="ARBA" id="ARBA00022496"/>
    </source>
</evidence>
<reference evidence="16" key="1">
    <citation type="submission" date="2017-05" db="EMBL/GenBank/DDBJ databases">
        <authorList>
            <person name="Barney B.M."/>
        </authorList>
    </citation>
    <scope>NUCLEOTIDE SEQUENCE [LARGE SCALE GENOMIC DNA]</scope>
    <source>
        <strain evidence="16">PSBB022</strain>
    </source>
</reference>
<comment type="caution">
    <text evidence="15">The sequence shown here is derived from an EMBL/GenBank/DDBJ whole genome shotgun (WGS) entry which is preliminary data.</text>
</comment>
<dbReference type="AlphaFoldDB" id="A0A266Q9W1"/>
<dbReference type="Gene3D" id="2.170.130.10">
    <property type="entry name" value="TonB-dependent receptor, plug domain"/>
    <property type="match status" value="1"/>
</dbReference>
<dbReference type="GO" id="GO:0044718">
    <property type="term" value="P:siderophore transmembrane transport"/>
    <property type="evidence" value="ECO:0007669"/>
    <property type="project" value="TreeGrafter"/>
</dbReference>
<dbReference type="Pfam" id="PF07715">
    <property type="entry name" value="Plug"/>
    <property type="match status" value="1"/>
</dbReference>
<keyword evidence="9 12" id="KW-0472">Membrane</keyword>
<dbReference type="InterPro" id="IPR036942">
    <property type="entry name" value="Beta-barrel_TonB_sf"/>
</dbReference>
<keyword evidence="4 12" id="KW-1134">Transmembrane beta strand</keyword>
<comment type="similarity">
    <text evidence="2 12 13">Belongs to the TonB-dependent receptor family.</text>
</comment>
<dbReference type="SMART" id="SM00965">
    <property type="entry name" value="STN"/>
    <property type="match status" value="1"/>
</dbReference>
<gene>
    <name evidence="15" type="ORF">CBP51_06335</name>
</gene>
<evidence type="ECO:0000256" key="2">
    <source>
        <dbReference type="ARBA" id="ARBA00009810"/>
    </source>
</evidence>
<keyword evidence="16" id="KW-1185">Reference proteome</keyword>
<dbReference type="InterPro" id="IPR010105">
    <property type="entry name" value="TonB_sidphr_rcpt"/>
</dbReference>
<dbReference type="InterPro" id="IPR000531">
    <property type="entry name" value="Beta-barrel_TonB"/>
</dbReference>
<keyword evidence="3 12" id="KW-0813">Transport</keyword>
<keyword evidence="5" id="KW-0406">Ion transport</keyword>
<evidence type="ECO:0000256" key="11">
    <source>
        <dbReference type="ARBA" id="ARBA00023237"/>
    </source>
</evidence>
<evidence type="ECO:0000256" key="3">
    <source>
        <dbReference type="ARBA" id="ARBA00022448"/>
    </source>
</evidence>
<evidence type="ECO:0000313" key="16">
    <source>
        <dbReference type="Proteomes" id="UP000216101"/>
    </source>
</evidence>
<evidence type="ECO:0000259" key="14">
    <source>
        <dbReference type="SMART" id="SM00965"/>
    </source>
</evidence>
<evidence type="ECO:0000256" key="7">
    <source>
        <dbReference type="ARBA" id="ARBA00023004"/>
    </source>
</evidence>
<keyword evidence="7" id="KW-0408">Iron</keyword>
<dbReference type="GO" id="GO:0038023">
    <property type="term" value="F:signaling receptor activity"/>
    <property type="evidence" value="ECO:0007669"/>
    <property type="project" value="InterPro"/>
</dbReference>
<dbReference type="Gene3D" id="2.40.170.20">
    <property type="entry name" value="TonB-dependent receptor, beta-barrel domain"/>
    <property type="match status" value="1"/>
</dbReference>
<evidence type="ECO:0000256" key="13">
    <source>
        <dbReference type="RuleBase" id="RU003357"/>
    </source>
</evidence>
<evidence type="ECO:0000256" key="4">
    <source>
        <dbReference type="ARBA" id="ARBA00022452"/>
    </source>
</evidence>
<keyword evidence="6 12" id="KW-0812">Transmembrane</keyword>
<evidence type="ECO:0000313" key="15">
    <source>
        <dbReference type="EMBL" id="OZY86632.1"/>
    </source>
</evidence>
<evidence type="ECO:0000256" key="10">
    <source>
        <dbReference type="ARBA" id="ARBA00023170"/>
    </source>
</evidence>
<dbReference type="PANTHER" id="PTHR30069:SF42">
    <property type="entry name" value="FERRIC AEROBACTIN RECEPTOR"/>
    <property type="match status" value="1"/>
</dbReference>
<dbReference type="RefSeq" id="WP_094984254.1">
    <property type="nucleotide sequence ID" value="NZ_NHNI01000001.1"/>
</dbReference>
<keyword evidence="10 15" id="KW-0675">Receptor</keyword>
<dbReference type="Proteomes" id="UP000216101">
    <property type="component" value="Unassembled WGS sequence"/>
</dbReference>
<accession>A0A266Q9W1</accession>
<name>A0A266Q9W1_9GAMM</name>
<dbReference type="GO" id="GO:0015344">
    <property type="term" value="F:siderophore uptake transmembrane transporter activity"/>
    <property type="evidence" value="ECO:0007669"/>
    <property type="project" value="TreeGrafter"/>
</dbReference>
<dbReference type="InterPro" id="IPR011662">
    <property type="entry name" value="Secretin/TonB_short_N"/>
</dbReference>
<evidence type="ECO:0000256" key="6">
    <source>
        <dbReference type="ARBA" id="ARBA00022692"/>
    </source>
</evidence>
<organism evidence="15 16">
    <name type="scientific">Cellvibrio mixtus</name>
    <dbReference type="NCBI Taxonomy" id="39650"/>
    <lineage>
        <taxon>Bacteria</taxon>
        <taxon>Pseudomonadati</taxon>
        <taxon>Pseudomonadota</taxon>
        <taxon>Gammaproteobacteria</taxon>
        <taxon>Cellvibrionales</taxon>
        <taxon>Cellvibrionaceae</taxon>
        <taxon>Cellvibrio</taxon>
    </lineage>
</organism>
<evidence type="ECO:0000256" key="1">
    <source>
        <dbReference type="ARBA" id="ARBA00004571"/>
    </source>
</evidence>
<dbReference type="InterPro" id="IPR039426">
    <property type="entry name" value="TonB-dep_rcpt-like"/>
</dbReference>
<dbReference type="GO" id="GO:0009279">
    <property type="term" value="C:cell outer membrane"/>
    <property type="evidence" value="ECO:0007669"/>
    <property type="project" value="UniProtKB-SubCell"/>
</dbReference>
<dbReference type="CDD" id="cd01347">
    <property type="entry name" value="ligand_gated_channel"/>
    <property type="match status" value="1"/>
</dbReference>
<dbReference type="SUPFAM" id="SSF56935">
    <property type="entry name" value="Porins"/>
    <property type="match status" value="1"/>
</dbReference>
<sequence length="826" mass="90186">MFEYRTLFPARRLTPRNTAIHTALVICTGLAIANATMVPSAWAQENIPAQEVKTYRIDAGSLESALLVFAGQSGVNLSINSDHLQGLSSAGLVGAFSVDEGFSHLLSETNLRVVKLEEGNYTIETKPAPTAVKALPPVIVTARTDSNVVEPSRSVTLIEKEELDTLRQGSDSLATLLGKAIAGMGDSTHTITEYGQTLRGRETLVLVDGVPLNTNRGSSRNLANINLADVEQIEVLRGSSAIYGSGAAGGIISIRTRKPEGETQARTTITGVVPLSKIGTSGLGGEVQHYISAASEAVDYTLSLGARHVGGSFDAKGNRIAPEPSQGDMFDSNIYSAATKLGFKINADQRLQLSASYYDVQQDTDYATDPSVASLPPNSVPARSIKGLDLKEQNRVQNTLFGVDYEHRNIAGNTLAAQLYYRDFFTRFAPFDARRVAVRGGNVDQSMQNSEVYGGRLTIKSPVGESKTTQLVWGGDFHNEVTDMPLDIFDPVIYDASGGLVFKKTGKLIYMPEVTTDASGAFAQLEHRVNKRWSIEAGTRYDRAKASFDDFIPLSQSKLANPGTVAGGSVDYDAWTYNAGTVFSLTKAHEIYASFSQGFQLPDIGLQVRNATPAFNINSSNLQAVKTDTTELGWRGRWDNSLATLSVFESRSDLGGVQSFNNGLRLIRTKERIFGVEGGIDYFTDDERWSVGSTITWMKGEELPQNSSQYQDMPGNRIPPLKFTAYVEYRPSENWSHKLQTTAFQGKDYRLNGVASFSRRDTNGYATVDLISRWKIDGESSVAMGVENLLNHYYYPLYSQLLRSDSNTSHLPASGTVLKLSFTHNW</sequence>
<feature type="domain" description="Secretin/TonB short N-terminal" evidence="14">
    <location>
        <begin position="75"/>
        <end position="126"/>
    </location>
</feature>
<dbReference type="EMBL" id="NHNI01000001">
    <property type="protein sequence ID" value="OZY86632.1"/>
    <property type="molecule type" value="Genomic_DNA"/>
</dbReference>
<evidence type="ECO:0000256" key="8">
    <source>
        <dbReference type="ARBA" id="ARBA00023077"/>
    </source>
</evidence>
<dbReference type="Pfam" id="PF00593">
    <property type="entry name" value="TonB_dep_Rec_b-barrel"/>
    <property type="match status" value="1"/>
</dbReference>
<keyword evidence="5" id="KW-0410">Iron transport</keyword>
<keyword evidence="8 13" id="KW-0798">TonB box</keyword>
<protein>
    <submittedName>
        <fullName evidence="15">TonB-dependent siderophore receptor</fullName>
    </submittedName>
</protein>
<dbReference type="PANTHER" id="PTHR30069">
    <property type="entry name" value="TONB-DEPENDENT OUTER MEMBRANE RECEPTOR"/>
    <property type="match status" value="1"/>
</dbReference>
<comment type="subcellular location">
    <subcellularLocation>
        <location evidence="1 12">Cell outer membrane</location>
        <topology evidence="1 12">Multi-pass membrane protein</topology>
    </subcellularLocation>
</comment>
<dbReference type="Gene3D" id="3.55.50.30">
    <property type="match status" value="1"/>
</dbReference>
<evidence type="ECO:0000256" key="9">
    <source>
        <dbReference type="ARBA" id="ARBA00023136"/>
    </source>
</evidence>
<dbReference type="PROSITE" id="PS52016">
    <property type="entry name" value="TONB_DEPENDENT_REC_3"/>
    <property type="match status" value="1"/>
</dbReference>